<dbReference type="PROSITE" id="PS50164">
    <property type="entry name" value="GIY_YIG"/>
    <property type="match status" value="1"/>
</dbReference>
<sequence>MNEKMYDTLREAKEGTAYVYLLLCADGSYYCGYTTDPMRRLETHNAGKGAKYTRSRRPCTLVYAERCDSKSAALQRECALKRLRHEEKAALAACWSAEQREGFL</sequence>
<keyword evidence="3" id="KW-0378">Hydrolase</keyword>
<dbReference type="PANTHER" id="PTHR34477">
    <property type="entry name" value="UPF0213 PROTEIN YHBQ"/>
    <property type="match status" value="1"/>
</dbReference>
<dbReference type="Gene3D" id="3.40.1440.10">
    <property type="entry name" value="GIY-YIG endonuclease"/>
    <property type="match status" value="1"/>
</dbReference>
<evidence type="ECO:0000256" key="1">
    <source>
        <dbReference type="ARBA" id="ARBA00007435"/>
    </source>
</evidence>
<keyword evidence="3" id="KW-0255">Endonuclease</keyword>
<gene>
    <name evidence="3" type="ORF">J2S20_001883</name>
</gene>
<comment type="similarity">
    <text evidence="1">Belongs to the UPF0213 family.</text>
</comment>
<evidence type="ECO:0000259" key="2">
    <source>
        <dbReference type="PROSITE" id="PS50164"/>
    </source>
</evidence>
<protein>
    <submittedName>
        <fullName evidence="3">Endonuclease</fullName>
    </submittedName>
</protein>
<accession>A0AAE4ALF2</accession>
<feature type="domain" description="GIY-YIG" evidence="2">
    <location>
        <begin position="15"/>
        <end position="90"/>
    </location>
</feature>
<dbReference type="Pfam" id="PF01541">
    <property type="entry name" value="GIY-YIG"/>
    <property type="match status" value="1"/>
</dbReference>
<comment type="caution">
    <text evidence="3">The sequence shown here is derived from an EMBL/GenBank/DDBJ whole genome shotgun (WGS) entry which is preliminary data.</text>
</comment>
<keyword evidence="4" id="KW-1185">Reference proteome</keyword>
<dbReference type="PANTHER" id="PTHR34477:SF1">
    <property type="entry name" value="UPF0213 PROTEIN YHBQ"/>
    <property type="match status" value="1"/>
</dbReference>
<dbReference type="AlphaFoldDB" id="A0AAE4ALF2"/>
<dbReference type="RefSeq" id="WP_172463663.1">
    <property type="nucleotide sequence ID" value="NZ_JAUSTO010000013.1"/>
</dbReference>
<dbReference type="InterPro" id="IPR050190">
    <property type="entry name" value="UPF0213_domain"/>
</dbReference>
<evidence type="ECO:0000313" key="4">
    <source>
        <dbReference type="Proteomes" id="UP001241537"/>
    </source>
</evidence>
<organism evidence="3 4">
    <name type="scientific">Moryella indoligenes</name>
    <dbReference type="NCBI Taxonomy" id="371674"/>
    <lineage>
        <taxon>Bacteria</taxon>
        <taxon>Bacillati</taxon>
        <taxon>Bacillota</taxon>
        <taxon>Clostridia</taxon>
        <taxon>Lachnospirales</taxon>
        <taxon>Lachnospiraceae</taxon>
        <taxon>Moryella</taxon>
    </lineage>
</organism>
<dbReference type="InterPro" id="IPR000305">
    <property type="entry name" value="GIY-YIG_endonuc"/>
</dbReference>
<dbReference type="CDD" id="cd10456">
    <property type="entry name" value="GIY-YIG_UPF0213"/>
    <property type="match status" value="1"/>
</dbReference>
<dbReference type="SUPFAM" id="SSF82771">
    <property type="entry name" value="GIY-YIG endonuclease"/>
    <property type="match status" value="1"/>
</dbReference>
<keyword evidence="3" id="KW-0540">Nuclease</keyword>
<dbReference type="EMBL" id="JAUSTO010000013">
    <property type="protein sequence ID" value="MDQ0153174.1"/>
    <property type="molecule type" value="Genomic_DNA"/>
</dbReference>
<reference evidence="3" key="1">
    <citation type="submission" date="2023-07" db="EMBL/GenBank/DDBJ databases">
        <title>Genomic Encyclopedia of Type Strains, Phase IV (KMG-IV): sequencing the most valuable type-strain genomes for metagenomic binning, comparative biology and taxonomic classification.</title>
        <authorList>
            <person name="Goeker M."/>
        </authorList>
    </citation>
    <scope>NUCLEOTIDE SEQUENCE</scope>
    <source>
        <strain evidence="3">DSM 19659</strain>
    </source>
</reference>
<evidence type="ECO:0000313" key="3">
    <source>
        <dbReference type="EMBL" id="MDQ0153174.1"/>
    </source>
</evidence>
<dbReference type="GO" id="GO:0004519">
    <property type="term" value="F:endonuclease activity"/>
    <property type="evidence" value="ECO:0007669"/>
    <property type="project" value="UniProtKB-KW"/>
</dbReference>
<dbReference type="InterPro" id="IPR035901">
    <property type="entry name" value="GIY-YIG_endonuc_sf"/>
</dbReference>
<name>A0AAE4ALF2_9FIRM</name>
<dbReference type="Proteomes" id="UP001241537">
    <property type="component" value="Unassembled WGS sequence"/>
</dbReference>
<proteinExistence type="inferred from homology"/>